<dbReference type="VEuPathDB" id="FungiDB:EYZ11_002804"/>
<dbReference type="PANTHER" id="PTHR37534:SF23">
    <property type="entry name" value="ZN(II)2CYS6 TRANSCRIPTION FACTOR (EUROFUNG)"/>
    <property type="match status" value="1"/>
</dbReference>
<feature type="region of interest" description="Disordered" evidence="6">
    <location>
        <begin position="253"/>
        <end position="272"/>
    </location>
</feature>
<keyword evidence="5" id="KW-0539">Nucleus</keyword>
<evidence type="ECO:0000259" key="7">
    <source>
        <dbReference type="PROSITE" id="PS50048"/>
    </source>
</evidence>
<dbReference type="Pfam" id="PF00172">
    <property type="entry name" value="Zn_clus"/>
    <property type="match status" value="1"/>
</dbReference>
<evidence type="ECO:0000256" key="6">
    <source>
        <dbReference type="SAM" id="MobiDB-lite"/>
    </source>
</evidence>
<comment type="caution">
    <text evidence="8">The sequence shown here is derived from an EMBL/GenBank/DDBJ whole genome shotgun (WGS) entry which is preliminary data.</text>
</comment>
<dbReference type="Pfam" id="PF11951">
    <property type="entry name" value="Fungal_trans_2"/>
    <property type="match status" value="1"/>
</dbReference>
<gene>
    <name evidence="8" type="ORF">ATNIH1004_003338</name>
</gene>
<feature type="compositionally biased region" description="Acidic residues" evidence="6">
    <location>
        <begin position="760"/>
        <end position="775"/>
    </location>
</feature>
<proteinExistence type="predicted"/>
<dbReference type="GO" id="GO:0000981">
    <property type="term" value="F:DNA-binding transcription factor activity, RNA polymerase II-specific"/>
    <property type="evidence" value="ECO:0007669"/>
    <property type="project" value="InterPro"/>
</dbReference>
<dbReference type="PROSITE" id="PS00463">
    <property type="entry name" value="ZN2_CY6_FUNGAL_1"/>
    <property type="match status" value="1"/>
</dbReference>
<keyword evidence="3" id="KW-0238">DNA-binding</keyword>
<dbReference type="Gene3D" id="4.10.240.10">
    <property type="entry name" value="Zn(2)-C6 fungal-type DNA-binding domain"/>
    <property type="match status" value="1"/>
</dbReference>
<feature type="domain" description="Zn(2)-C6 fungal-type" evidence="7">
    <location>
        <begin position="50"/>
        <end position="78"/>
    </location>
</feature>
<dbReference type="InterPro" id="IPR001138">
    <property type="entry name" value="Zn2Cys6_DnaBD"/>
</dbReference>
<dbReference type="InterPro" id="IPR036864">
    <property type="entry name" value="Zn2-C6_fun-type_DNA-bd_sf"/>
</dbReference>
<dbReference type="Proteomes" id="UP000324241">
    <property type="component" value="Unassembled WGS sequence"/>
</dbReference>
<feature type="region of interest" description="Disordered" evidence="6">
    <location>
        <begin position="1"/>
        <end position="49"/>
    </location>
</feature>
<dbReference type="CDD" id="cd00067">
    <property type="entry name" value="GAL4"/>
    <property type="match status" value="1"/>
</dbReference>
<protein>
    <recommendedName>
        <fullName evidence="7">Zn(2)-C6 fungal-type domain-containing protein</fullName>
    </recommendedName>
</protein>
<reference evidence="8 9" key="1">
    <citation type="submission" date="2019-08" db="EMBL/GenBank/DDBJ databases">
        <title>The genome sequence of a newly discovered highly antifungal drug resistant Aspergillus species, Aspergillus tanneri NIH 1004.</title>
        <authorList>
            <person name="Mounaud S."/>
            <person name="Singh I."/>
            <person name="Joardar V."/>
            <person name="Pakala S."/>
            <person name="Pakala S."/>
            <person name="Venepally P."/>
            <person name="Chung J.K."/>
            <person name="Losada L."/>
            <person name="Nierman W.C."/>
        </authorList>
    </citation>
    <scope>NUCLEOTIDE SEQUENCE [LARGE SCALE GENOMIC DNA]</scope>
    <source>
        <strain evidence="8 9">NIH1004</strain>
    </source>
</reference>
<keyword evidence="4" id="KW-0804">Transcription</keyword>
<dbReference type="OrthoDB" id="5391043at2759"/>
<evidence type="ECO:0000256" key="1">
    <source>
        <dbReference type="ARBA" id="ARBA00004123"/>
    </source>
</evidence>
<dbReference type="RefSeq" id="XP_033430011.1">
    <property type="nucleotide sequence ID" value="XM_033568016.1"/>
</dbReference>
<dbReference type="EMBL" id="QUQM01000001">
    <property type="protein sequence ID" value="KAA8650650.1"/>
    <property type="molecule type" value="Genomic_DNA"/>
</dbReference>
<sequence>MGAPNHISGPSGELGPDADVSALELQQDTADSGAKTATEQKAPKKRSKAGCLTCRQRRIKCGEEKPICNNCVKSKRECKGYAQRLIFKSPLGIVCSSNAQAANAQMQSMPSNQPLPSSYDAPAFSQPRPADSHQPILAPKPAPFPMLEQGSFPTAIASEHQESDGTSTLPVHYLPGQGRGSAVSESSRVSGVPVQTLFHGKLQELPPNVGGTYQLSHVGAGPVDYCIQCRQRTGTLSHSDSSNVLHRFPTSATAQTQQQSHLYQPIPMSPPPSRMEYDPEGDDYYDIESEEELEDQTSAENFNQLNLIMASANRDQRQLRSFTTYLNEPNVLASYYPTLGSSPLNNPKTARIFLHFIHSTGPSLSIFERHPIDPSTMFGAPVSPAQQGLWTYTLPFKALEHQALLQTILALSSLHISYLQEAPPTVSLKHYHYALKRVGVAVGLPMRRKQIGTLAAALLLAYYEVMCAEHYKWNSHVAGSAQLVREIDFAGLTRDLRAHRRRVVARRKQTGSGFSFEESYLFGNRANEDDPFAEKENSIDEYLIGSLVGRAVNYDEFGQVEDGPGRSHQKHFTRKDIENIRIQCDLYWWYCKQDIIHGMISGSGLFTPFSQWIRCPPRAGLGRLDAIYGSADHLWLLLGRLTEFGRRDRKRKLKAGKVAGSEWKPDSELYKFMARFAMSSPDRQKEHPQNTSPCAPAAPPSGSSGANSHPSDTDITQPGARRESPQAGGSSMYGMIPSSGPRCIPPAFADTADRSSLPNLDDEDDESESYSEAEQEWERILAAFDTFANAIGPDFMPLPSDSTPPISSPFGTALQYRTQTIAVVWGFYYAGRTLLYRLHPCMPPAMMVAAGVAAAATANYAQIIGRIAAGIYYPQLFNREAGSLSPTLGSCLIEITVPSFFAGVQYSDAAQREWIITKLRDISRLTGWKSADAVANGCESAWVAAARQGYGPPYKRSSELFYQPSPPVTQRPAYANSERRFIATEGSSWAMGILSLDDDMQSLRIAERE</sequence>
<dbReference type="GO" id="GO:0008270">
    <property type="term" value="F:zinc ion binding"/>
    <property type="evidence" value="ECO:0007669"/>
    <property type="project" value="InterPro"/>
</dbReference>
<organism evidence="8 9">
    <name type="scientific">Aspergillus tanneri</name>
    <dbReference type="NCBI Taxonomy" id="1220188"/>
    <lineage>
        <taxon>Eukaryota</taxon>
        <taxon>Fungi</taxon>
        <taxon>Dikarya</taxon>
        <taxon>Ascomycota</taxon>
        <taxon>Pezizomycotina</taxon>
        <taxon>Eurotiomycetes</taxon>
        <taxon>Eurotiomycetidae</taxon>
        <taxon>Eurotiales</taxon>
        <taxon>Aspergillaceae</taxon>
        <taxon>Aspergillus</taxon>
        <taxon>Aspergillus subgen. Circumdati</taxon>
    </lineage>
</organism>
<keyword evidence="2" id="KW-0805">Transcription regulation</keyword>
<feature type="region of interest" description="Disordered" evidence="6">
    <location>
        <begin position="105"/>
        <end position="135"/>
    </location>
</feature>
<dbReference type="PANTHER" id="PTHR37534">
    <property type="entry name" value="TRANSCRIPTIONAL ACTIVATOR PROTEIN UGA3"/>
    <property type="match status" value="1"/>
</dbReference>
<dbReference type="GO" id="GO:0000976">
    <property type="term" value="F:transcription cis-regulatory region binding"/>
    <property type="evidence" value="ECO:0007669"/>
    <property type="project" value="TreeGrafter"/>
</dbReference>
<dbReference type="PROSITE" id="PS50048">
    <property type="entry name" value="ZN2_CY6_FUNGAL_2"/>
    <property type="match status" value="1"/>
</dbReference>
<feature type="region of interest" description="Disordered" evidence="6">
    <location>
        <begin position="680"/>
        <end position="775"/>
    </location>
</feature>
<evidence type="ECO:0000313" key="9">
    <source>
        <dbReference type="Proteomes" id="UP000324241"/>
    </source>
</evidence>
<evidence type="ECO:0000256" key="3">
    <source>
        <dbReference type="ARBA" id="ARBA00023125"/>
    </source>
</evidence>
<dbReference type="SUPFAM" id="SSF57701">
    <property type="entry name" value="Zn2/Cys6 DNA-binding domain"/>
    <property type="match status" value="1"/>
</dbReference>
<evidence type="ECO:0000256" key="5">
    <source>
        <dbReference type="ARBA" id="ARBA00023242"/>
    </source>
</evidence>
<dbReference type="InterPro" id="IPR021858">
    <property type="entry name" value="Fun_TF"/>
</dbReference>
<accession>A0A5M9MZ74</accession>
<evidence type="ECO:0000256" key="2">
    <source>
        <dbReference type="ARBA" id="ARBA00023015"/>
    </source>
</evidence>
<dbReference type="GeneID" id="54326040"/>
<dbReference type="GO" id="GO:0005634">
    <property type="term" value="C:nucleus"/>
    <property type="evidence" value="ECO:0007669"/>
    <property type="project" value="UniProtKB-SubCell"/>
</dbReference>
<feature type="compositionally biased region" description="Polar residues" evidence="6">
    <location>
        <begin position="24"/>
        <end position="39"/>
    </location>
</feature>
<evidence type="ECO:0000256" key="4">
    <source>
        <dbReference type="ARBA" id="ARBA00023163"/>
    </source>
</evidence>
<feature type="compositionally biased region" description="Low complexity" evidence="6">
    <location>
        <begin position="692"/>
        <end position="710"/>
    </location>
</feature>
<evidence type="ECO:0000313" key="8">
    <source>
        <dbReference type="EMBL" id="KAA8650650.1"/>
    </source>
</evidence>
<dbReference type="SMART" id="SM00066">
    <property type="entry name" value="GAL4"/>
    <property type="match status" value="1"/>
</dbReference>
<dbReference type="AlphaFoldDB" id="A0A5M9MZ74"/>
<dbReference type="GO" id="GO:0045944">
    <property type="term" value="P:positive regulation of transcription by RNA polymerase II"/>
    <property type="evidence" value="ECO:0007669"/>
    <property type="project" value="TreeGrafter"/>
</dbReference>
<comment type="subcellular location">
    <subcellularLocation>
        <location evidence="1">Nucleus</location>
    </subcellularLocation>
</comment>
<name>A0A5M9MZ74_9EURO</name>